<dbReference type="SUPFAM" id="SSF53790">
    <property type="entry name" value="Tetrapyrrole methylase"/>
    <property type="match status" value="1"/>
</dbReference>
<evidence type="ECO:0000313" key="10">
    <source>
        <dbReference type="EMBL" id="MEE6185789.1"/>
    </source>
</evidence>
<dbReference type="EMBL" id="JAZGLY010000001">
    <property type="protein sequence ID" value="MEE6185789.1"/>
    <property type="molecule type" value="Genomic_DNA"/>
</dbReference>
<dbReference type="NCBIfam" id="NF004790">
    <property type="entry name" value="PRK06136.1"/>
    <property type="match status" value="1"/>
</dbReference>
<comment type="caution">
    <text evidence="10">The sequence shown here is derived from an EMBL/GenBank/DDBJ whole genome shotgun (WGS) entry which is preliminary data.</text>
</comment>
<dbReference type="Pfam" id="PF00590">
    <property type="entry name" value="TP_methylase"/>
    <property type="match status" value="1"/>
</dbReference>
<dbReference type="GO" id="GO:0032259">
    <property type="term" value="P:methylation"/>
    <property type="evidence" value="ECO:0007669"/>
    <property type="project" value="UniProtKB-KW"/>
</dbReference>
<keyword evidence="6" id="KW-0627">Porphyrin biosynthesis</keyword>
<dbReference type="Proteomes" id="UP001357452">
    <property type="component" value="Unassembled WGS sequence"/>
</dbReference>
<dbReference type="InterPro" id="IPR035996">
    <property type="entry name" value="4pyrrol_Methylase_sf"/>
</dbReference>
<feature type="domain" description="Tetrapyrrole methylase" evidence="9">
    <location>
        <begin position="20"/>
        <end position="231"/>
    </location>
</feature>
<dbReference type="RefSeq" id="WP_330973197.1">
    <property type="nucleotide sequence ID" value="NZ_JAZGLY010000001.1"/>
</dbReference>
<dbReference type="CDD" id="cd11642">
    <property type="entry name" value="SUMT"/>
    <property type="match status" value="1"/>
</dbReference>
<reference evidence="10 11" key="1">
    <citation type="submission" date="2024-01" db="EMBL/GenBank/DDBJ databases">
        <title>Niabella digestum sp. nov., isolated from waste digestion system.</title>
        <authorList>
            <person name="Zhang L."/>
        </authorList>
    </citation>
    <scope>NUCLEOTIDE SEQUENCE [LARGE SCALE GENOMIC DNA]</scope>
    <source>
        <strain evidence="10 11">A18</strain>
    </source>
</reference>
<evidence type="ECO:0000256" key="8">
    <source>
        <dbReference type="RuleBase" id="RU003960"/>
    </source>
</evidence>
<comment type="pathway">
    <text evidence="7">Porphyrin-containing compound metabolism; siroheme biosynthesis; precorrin-2 from uroporphyrinogen III: step 1/1.</text>
</comment>
<comment type="similarity">
    <text evidence="1 8">Belongs to the precorrin methyltransferase family.</text>
</comment>
<dbReference type="EC" id="2.1.1.107" evidence="2"/>
<keyword evidence="5" id="KW-0949">S-adenosyl-L-methionine</keyword>
<dbReference type="PANTHER" id="PTHR45790:SF3">
    <property type="entry name" value="S-ADENOSYL-L-METHIONINE-DEPENDENT UROPORPHYRINOGEN III METHYLTRANSFERASE, CHLOROPLASTIC"/>
    <property type="match status" value="1"/>
</dbReference>
<dbReference type="Gene3D" id="3.40.1010.10">
    <property type="entry name" value="Cobalt-precorrin-4 Transmethylase, Domain 1"/>
    <property type="match status" value="1"/>
</dbReference>
<dbReference type="Gene3D" id="3.30.950.10">
    <property type="entry name" value="Methyltransferase, Cobalt-precorrin-4 Transmethylase, Domain 2"/>
    <property type="match status" value="1"/>
</dbReference>
<accession>A0ABU7RCR8</accession>
<evidence type="ECO:0000256" key="5">
    <source>
        <dbReference type="ARBA" id="ARBA00022691"/>
    </source>
</evidence>
<proteinExistence type="inferred from homology"/>
<organism evidence="10 11">
    <name type="scientific">Niabella digestorum</name>
    <dbReference type="NCBI Taxonomy" id="3117701"/>
    <lineage>
        <taxon>Bacteria</taxon>
        <taxon>Pseudomonadati</taxon>
        <taxon>Bacteroidota</taxon>
        <taxon>Chitinophagia</taxon>
        <taxon>Chitinophagales</taxon>
        <taxon>Chitinophagaceae</taxon>
        <taxon>Niabella</taxon>
    </lineage>
</organism>
<evidence type="ECO:0000259" key="9">
    <source>
        <dbReference type="Pfam" id="PF00590"/>
    </source>
</evidence>
<evidence type="ECO:0000256" key="4">
    <source>
        <dbReference type="ARBA" id="ARBA00022679"/>
    </source>
</evidence>
<evidence type="ECO:0000256" key="2">
    <source>
        <dbReference type="ARBA" id="ARBA00012162"/>
    </source>
</evidence>
<dbReference type="InterPro" id="IPR000878">
    <property type="entry name" value="4pyrrol_Mease"/>
</dbReference>
<name>A0ABU7RCR8_9BACT</name>
<dbReference type="InterPro" id="IPR014776">
    <property type="entry name" value="4pyrrole_Mease_sub2"/>
</dbReference>
<dbReference type="GO" id="GO:0004851">
    <property type="term" value="F:uroporphyrin-III C-methyltransferase activity"/>
    <property type="evidence" value="ECO:0007669"/>
    <property type="project" value="UniProtKB-EC"/>
</dbReference>
<dbReference type="InterPro" id="IPR006366">
    <property type="entry name" value="CobA/CysG_C"/>
</dbReference>
<dbReference type="PROSITE" id="PS00840">
    <property type="entry name" value="SUMT_2"/>
    <property type="match status" value="1"/>
</dbReference>
<evidence type="ECO:0000256" key="7">
    <source>
        <dbReference type="ARBA" id="ARBA00025705"/>
    </source>
</evidence>
<dbReference type="InterPro" id="IPR003043">
    <property type="entry name" value="Uropor_MeTrfase_CS"/>
</dbReference>
<gene>
    <name evidence="10" type="primary">cobA</name>
    <name evidence="10" type="ORF">V2H41_00750</name>
</gene>
<sequence>MIIPHHTKNFSYSRPAEVGTVVLAAAGPGDPDLITIKAANALKEADVVLIDRLVSEVILHRYVAPGAEIIRVGKECRNNVSTPQQVINELLVKYALQGKKVVRLKGGDVSVFSNILDELHSLIEHQIPYEIIPGVTAALGAAAYAGIPLTARGYATSVRFLTYYKSDVVTEDYWNELAKTNDTLVFYMSSSTLPKVVEKLIQYGISKDVHVAIAEQATTCYQRVYECNIYEYEQKLSNKAFTSPSLVIIGKVVALHQQFRWLQNSDYTEQYFASVGEGIQNINEINKPIKHVI</sequence>
<evidence type="ECO:0000256" key="6">
    <source>
        <dbReference type="ARBA" id="ARBA00023244"/>
    </source>
</evidence>
<evidence type="ECO:0000256" key="1">
    <source>
        <dbReference type="ARBA" id="ARBA00005879"/>
    </source>
</evidence>
<protein>
    <recommendedName>
        <fullName evidence="2">uroporphyrinogen-III C-methyltransferase</fullName>
        <ecNumber evidence="2">2.1.1.107</ecNumber>
    </recommendedName>
</protein>
<dbReference type="InterPro" id="IPR050161">
    <property type="entry name" value="Siro_Cobalamin_biosynth"/>
</dbReference>
<evidence type="ECO:0000256" key="3">
    <source>
        <dbReference type="ARBA" id="ARBA00022603"/>
    </source>
</evidence>
<keyword evidence="4 8" id="KW-0808">Transferase</keyword>
<dbReference type="NCBIfam" id="TIGR01469">
    <property type="entry name" value="cobA_cysG_Cterm"/>
    <property type="match status" value="1"/>
</dbReference>
<dbReference type="InterPro" id="IPR014777">
    <property type="entry name" value="4pyrrole_Mease_sub1"/>
</dbReference>
<keyword evidence="11" id="KW-1185">Reference proteome</keyword>
<evidence type="ECO:0000313" key="11">
    <source>
        <dbReference type="Proteomes" id="UP001357452"/>
    </source>
</evidence>
<dbReference type="PANTHER" id="PTHR45790">
    <property type="entry name" value="SIROHEME SYNTHASE-RELATED"/>
    <property type="match status" value="1"/>
</dbReference>
<keyword evidence="3 8" id="KW-0489">Methyltransferase</keyword>